<dbReference type="SUPFAM" id="SSF81296">
    <property type="entry name" value="E set domains"/>
    <property type="match status" value="1"/>
</dbReference>
<dbReference type="InterPro" id="IPR022407">
    <property type="entry name" value="OxRdtase_Mopterin_BS"/>
</dbReference>
<dbReference type="GO" id="GO:0006790">
    <property type="term" value="P:sulfur compound metabolic process"/>
    <property type="evidence" value="ECO:0007669"/>
    <property type="project" value="TreeGrafter"/>
</dbReference>
<dbReference type="Proteomes" id="UP000198282">
    <property type="component" value="Unassembled WGS sequence"/>
</dbReference>
<keyword evidence="2" id="KW-0500">Molybdenum</keyword>
<organism evidence="9 10">
    <name type="scientific">Streptosporangium subroseum</name>
    <dbReference type="NCBI Taxonomy" id="106412"/>
    <lineage>
        <taxon>Bacteria</taxon>
        <taxon>Bacillati</taxon>
        <taxon>Actinomycetota</taxon>
        <taxon>Actinomycetes</taxon>
        <taxon>Streptosporangiales</taxon>
        <taxon>Streptosporangiaceae</taxon>
        <taxon>Streptosporangium</taxon>
    </lineage>
</organism>
<keyword evidence="4" id="KW-0479">Metal-binding</keyword>
<dbReference type="InterPro" id="IPR036374">
    <property type="entry name" value="OxRdtase_Mopterin-bd_sf"/>
</dbReference>
<dbReference type="GO" id="GO:0008482">
    <property type="term" value="F:sulfite oxidase activity"/>
    <property type="evidence" value="ECO:0007669"/>
    <property type="project" value="TreeGrafter"/>
</dbReference>
<dbReference type="PROSITE" id="PS00559">
    <property type="entry name" value="MOLYBDOPTERIN_EUK"/>
    <property type="match status" value="1"/>
</dbReference>
<proteinExistence type="predicted"/>
<keyword evidence="5" id="KW-0560">Oxidoreductase</keyword>
<evidence type="ECO:0000256" key="5">
    <source>
        <dbReference type="ARBA" id="ARBA00023002"/>
    </source>
</evidence>
<dbReference type="InterPro" id="IPR014756">
    <property type="entry name" value="Ig_E-set"/>
</dbReference>
<dbReference type="GO" id="GO:0030151">
    <property type="term" value="F:molybdenum ion binding"/>
    <property type="evidence" value="ECO:0007669"/>
    <property type="project" value="InterPro"/>
</dbReference>
<dbReference type="Pfam" id="PF00174">
    <property type="entry name" value="Oxidored_molyb"/>
    <property type="match status" value="1"/>
</dbReference>
<comment type="cofactor">
    <cofactor evidence="1">
        <name>Mo-molybdopterin</name>
        <dbReference type="ChEBI" id="CHEBI:71302"/>
    </cofactor>
</comment>
<evidence type="ECO:0000256" key="6">
    <source>
        <dbReference type="ARBA" id="ARBA00023004"/>
    </source>
</evidence>
<dbReference type="CDD" id="cd02110">
    <property type="entry name" value="SO_family_Moco_dimer"/>
    <property type="match status" value="1"/>
</dbReference>
<protein>
    <submittedName>
        <fullName evidence="9">Sulfite dehydrogenase (Cytochrome) subunit SorA apoprotein</fullName>
    </submittedName>
</protein>
<evidence type="ECO:0000256" key="1">
    <source>
        <dbReference type="ARBA" id="ARBA00001924"/>
    </source>
</evidence>
<dbReference type="Pfam" id="PF03404">
    <property type="entry name" value="Mo-co_dimer"/>
    <property type="match status" value="1"/>
</dbReference>
<dbReference type="GO" id="GO:0043546">
    <property type="term" value="F:molybdopterin cofactor binding"/>
    <property type="evidence" value="ECO:0007669"/>
    <property type="project" value="InterPro"/>
</dbReference>
<dbReference type="FunFam" id="3.90.420.10:FF:000002">
    <property type="entry name" value="sulfite oxidase, mitochondrial"/>
    <property type="match status" value="1"/>
</dbReference>
<feature type="domain" description="Moybdenum cofactor oxidoreductase dimerisation" evidence="8">
    <location>
        <begin position="259"/>
        <end position="370"/>
    </location>
</feature>
<evidence type="ECO:0000259" key="8">
    <source>
        <dbReference type="Pfam" id="PF03404"/>
    </source>
</evidence>
<reference evidence="9 10" key="1">
    <citation type="submission" date="2017-06" db="EMBL/GenBank/DDBJ databases">
        <authorList>
            <person name="Kim H.J."/>
            <person name="Triplett B.A."/>
        </authorList>
    </citation>
    <scope>NUCLEOTIDE SEQUENCE [LARGE SCALE GENOMIC DNA]</scope>
    <source>
        <strain evidence="9 10">CGMCC 4.2132</strain>
    </source>
</reference>
<evidence type="ECO:0000313" key="10">
    <source>
        <dbReference type="Proteomes" id="UP000198282"/>
    </source>
</evidence>
<name>A0A239GV69_9ACTN</name>
<dbReference type="InterPro" id="IPR005066">
    <property type="entry name" value="MoCF_OxRdtse_dimer"/>
</dbReference>
<dbReference type="SUPFAM" id="SSF56524">
    <property type="entry name" value="Oxidoreductase molybdopterin-binding domain"/>
    <property type="match status" value="1"/>
</dbReference>
<evidence type="ECO:0000256" key="3">
    <source>
        <dbReference type="ARBA" id="ARBA00022617"/>
    </source>
</evidence>
<sequence length="373" mass="40323">MSPAQGIRNYMDIWDKRDDMVVHGTDPYNAEPSPCVLADRTLTPLDAFYSRNHGPIPDLDPASWRLTVDGLVGHPLTLSLEDLRSDFSEHALVATLQCAGNRRADLIKVRDIPGEDPWGPGAISTAHWNGVKLADVLARAELCPEAAHIAFAAPDVSDIADPPQPYGGSIPVAKAITGQVLLAWGMNGRPLPRAHGAPVRAIVPGWIGARSVKWLQRVTAQAEPSDNYFQATAYRMLPSEADPARTGPCAGISLGPVTLNTAILRPDDGARLRPGLTQIAGYAYAGENRAVARVDVSLDEGGTWIQADLDEQVSPWAWQHWRTTADLGEGETVITARAWDTAGATQPESARHLWNPKGYANTSWARIHVTCHS</sequence>
<evidence type="ECO:0000256" key="4">
    <source>
        <dbReference type="ARBA" id="ARBA00022723"/>
    </source>
</evidence>
<keyword evidence="6" id="KW-0408">Iron</keyword>
<dbReference type="GO" id="GO:0020037">
    <property type="term" value="F:heme binding"/>
    <property type="evidence" value="ECO:0007669"/>
    <property type="project" value="TreeGrafter"/>
</dbReference>
<dbReference type="InterPro" id="IPR000572">
    <property type="entry name" value="OxRdtase_Mopterin-bd_dom"/>
</dbReference>
<dbReference type="InterPro" id="IPR008335">
    <property type="entry name" value="Mopterin_OxRdtase_euk"/>
</dbReference>
<dbReference type="PANTHER" id="PTHR19372">
    <property type="entry name" value="SULFITE REDUCTASE"/>
    <property type="match status" value="1"/>
</dbReference>
<dbReference type="AlphaFoldDB" id="A0A239GV69"/>
<accession>A0A239GV69</accession>
<keyword evidence="10" id="KW-1185">Reference proteome</keyword>
<evidence type="ECO:0000259" key="7">
    <source>
        <dbReference type="Pfam" id="PF00174"/>
    </source>
</evidence>
<gene>
    <name evidence="9" type="ORF">SAMN05216276_1014151</name>
</gene>
<feature type="domain" description="Oxidoreductase molybdopterin-binding" evidence="7">
    <location>
        <begin position="53"/>
        <end position="229"/>
    </location>
</feature>
<dbReference type="Gene3D" id="2.60.40.650">
    <property type="match status" value="1"/>
</dbReference>
<dbReference type="PANTHER" id="PTHR19372:SF7">
    <property type="entry name" value="SULFITE OXIDASE, MITOCHONDRIAL"/>
    <property type="match status" value="1"/>
</dbReference>
<evidence type="ECO:0000256" key="2">
    <source>
        <dbReference type="ARBA" id="ARBA00022505"/>
    </source>
</evidence>
<dbReference type="EMBL" id="FZOD01000014">
    <property type="protein sequence ID" value="SNS72698.1"/>
    <property type="molecule type" value="Genomic_DNA"/>
</dbReference>
<evidence type="ECO:0000313" key="9">
    <source>
        <dbReference type="EMBL" id="SNS72698.1"/>
    </source>
</evidence>
<dbReference type="Gene3D" id="3.90.420.10">
    <property type="entry name" value="Oxidoreductase, molybdopterin-binding domain"/>
    <property type="match status" value="1"/>
</dbReference>
<dbReference type="PRINTS" id="PR00407">
    <property type="entry name" value="EUMOPTERIN"/>
</dbReference>
<keyword evidence="3" id="KW-0349">Heme</keyword>